<dbReference type="PANTHER" id="PTHR43874">
    <property type="entry name" value="TWO-COMPONENT RESPONSE REGULATOR"/>
    <property type="match status" value="1"/>
</dbReference>
<dbReference type="SUPFAM" id="SSF52172">
    <property type="entry name" value="CheY-like"/>
    <property type="match status" value="1"/>
</dbReference>
<dbReference type="PROSITE" id="PS50110">
    <property type="entry name" value="RESPONSE_REGULATORY"/>
    <property type="match status" value="1"/>
</dbReference>
<dbReference type="GeneID" id="102701352"/>
<dbReference type="EnsemblPlants" id="OB04G16500.1">
    <property type="protein sequence ID" value="OB04G16500.1"/>
    <property type="gene ID" value="OB04G16500"/>
</dbReference>
<dbReference type="KEGG" id="obr:102701352"/>
<dbReference type="OrthoDB" id="673669at2759"/>
<accession>J3LWX5</accession>
<evidence type="ECO:0000259" key="4">
    <source>
        <dbReference type="PROSITE" id="PS50110"/>
    </source>
</evidence>
<dbReference type="InterPro" id="IPR011006">
    <property type="entry name" value="CheY-like_superfamily"/>
</dbReference>
<dbReference type="Pfam" id="PF00072">
    <property type="entry name" value="Response_reg"/>
    <property type="match status" value="1"/>
</dbReference>
<evidence type="ECO:0000313" key="5">
    <source>
        <dbReference type="EnsemblPlants" id="OB04G16500.1"/>
    </source>
</evidence>
<evidence type="ECO:0000313" key="6">
    <source>
        <dbReference type="Proteomes" id="UP000006038"/>
    </source>
</evidence>
<dbReference type="Proteomes" id="UP000006038">
    <property type="component" value="Chromosome 4"/>
</dbReference>
<dbReference type="SMART" id="SM00448">
    <property type="entry name" value="REC"/>
    <property type="match status" value="1"/>
</dbReference>
<reference evidence="5" key="1">
    <citation type="journal article" date="2013" name="Nat. Commun.">
        <title>Whole-genome sequencing of Oryza brachyantha reveals mechanisms underlying Oryza genome evolution.</title>
        <authorList>
            <person name="Chen J."/>
            <person name="Huang Q."/>
            <person name="Gao D."/>
            <person name="Wang J."/>
            <person name="Lang Y."/>
            <person name="Liu T."/>
            <person name="Li B."/>
            <person name="Bai Z."/>
            <person name="Luis Goicoechea J."/>
            <person name="Liang C."/>
            <person name="Chen C."/>
            <person name="Zhang W."/>
            <person name="Sun S."/>
            <person name="Liao Y."/>
            <person name="Zhang X."/>
            <person name="Yang L."/>
            <person name="Song C."/>
            <person name="Wang M."/>
            <person name="Shi J."/>
            <person name="Liu G."/>
            <person name="Liu J."/>
            <person name="Zhou H."/>
            <person name="Zhou W."/>
            <person name="Yu Q."/>
            <person name="An N."/>
            <person name="Chen Y."/>
            <person name="Cai Q."/>
            <person name="Wang B."/>
            <person name="Liu B."/>
            <person name="Min J."/>
            <person name="Huang Y."/>
            <person name="Wu H."/>
            <person name="Li Z."/>
            <person name="Zhang Y."/>
            <person name="Yin Y."/>
            <person name="Song W."/>
            <person name="Jiang J."/>
            <person name="Jackson S.A."/>
            <person name="Wing R.A."/>
            <person name="Wang J."/>
            <person name="Chen M."/>
        </authorList>
    </citation>
    <scope>NUCLEOTIDE SEQUENCE [LARGE SCALE GENOMIC DNA]</scope>
    <source>
        <strain evidence="5">cv. IRGC 101232</strain>
    </source>
</reference>
<reference evidence="5" key="2">
    <citation type="submission" date="2013-04" db="UniProtKB">
        <authorList>
            <consortium name="EnsemblPlants"/>
        </authorList>
    </citation>
    <scope>IDENTIFICATION</scope>
</reference>
<dbReference type="InterPro" id="IPR045279">
    <property type="entry name" value="ARR-like"/>
</dbReference>
<dbReference type="PANTHER" id="PTHR43874:SF92">
    <property type="entry name" value="TWO-COMPONENT RESPONSE REGULATOR ORR28"/>
    <property type="match status" value="1"/>
</dbReference>
<feature type="region of interest" description="Disordered" evidence="3">
    <location>
        <begin position="233"/>
        <end position="278"/>
    </location>
</feature>
<dbReference type="eggNOG" id="KOG1601">
    <property type="taxonomic scope" value="Eukaryota"/>
</dbReference>
<dbReference type="InterPro" id="IPR001789">
    <property type="entry name" value="Sig_transdc_resp-reg_receiver"/>
</dbReference>
<name>J3LWX5_ORYBR</name>
<keyword evidence="1" id="KW-0902">Two-component regulatory system</keyword>
<comment type="caution">
    <text evidence="2">Lacks conserved residue(s) required for the propagation of feature annotation.</text>
</comment>
<dbReference type="Gene3D" id="3.40.50.2300">
    <property type="match status" value="1"/>
</dbReference>
<keyword evidence="6" id="KW-1185">Reference proteome</keyword>
<dbReference type="HOGENOM" id="CLU_1017017_0_0_1"/>
<dbReference type="AlphaFoldDB" id="J3LWX5"/>
<organism evidence="5">
    <name type="scientific">Oryza brachyantha</name>
    <name type="common">malo sina</name>
    <dbReference type="NCBI Taxonomy" id="4533"/>
    <lineage>
        <taxon>Eukaryota</taxon>
        <taxon>Viridiplantae</taxon>
        <taxon>Streptophyta</taxon>
        <taxon>Embryophyta</taxon>
        <taxon>Tracheophyta</taxon>
        <taxon>Spermatophyta</taxon>
        <taxon>Magnoliopsida</taxon>
        <taxon>Liliopsida</taxon>
        <taxon>Poales</taxon>
        <taxon>Poaceae</taxon>
        <taxon>BOP clade</taxon>
        <taxon>Oryzoideae</taxon>
        <taxon>Oryzeae</taxon>
        <taxon>Oryzinae</taxon>
        <taxon>Oryza</taxon>
    </lineage>
</organism>
<dbReference type="Gramene" id="OB04G16500.1">
    <property type="protein sequence ID" value="OB04G16500.1"/>
    <property type="gene ID" value="OB04G16500"/>
</dbReference>
<sequence>MAQGVGNSPDGVFVIIVDEDKCHANYARSLLSSLNFHVIVYTSPVNALLFLENYAQDVAFVLAAVDMNQLSGFQFLEAARGQREDLQVIMMSAETTMPTMTRCVQLGACFLVKKPLTEATVGDLWQHVDLKFLRMEKIRELLQDPGQDTMDVLSYDDQISGGTEADEAEEAEVNSTEAKKNVKSIEVASNERGHGNAKIFDAAEGTMYKTTSKLSADQKVSTYNVQVLPKENEAHFEESKGSSCSGDHVPCKSDAGIGAGLVDYPDSDDDETNKSTST</sequence>
<gene>
    <name evidence="5" type="primary">LOC102701352</name>
</gene>
<dbReference type="OMA" id="KGHDNAK"/>
<dbReference type="GO" id="GO:0009736">
    <property type="term" value="P:cytokinin-activated signaling pathway"/>
    <property type="evidence" value="ECO:0007669"/>
    <property type="project" value="InterPro"/>
</dbReference>
<protein>
    <recommendedName>
        <fullName evidence="4">Response regulatory domain-containing protein</fullName>
    </recommendedName>
</protein>
<evidence type="ECO:0000256" key="1">
    <source>
        <dbReference type="ARBA" id="ARBA00023012"/>
    </source>
</evidence>
<evidence type="ECO:0000256" key="3">
    <source>
        <dbReference type="SAM" id="MobiDB-lite"/>
    </source>
</evidence>
<evidence type="ECO:0000256" key="2">
    <source>
        <dbReference type="PROSITE-ProRule" id="PRU00169"/>
    </source>
</evidence>
<feature type="domain" description="Response regulatory" evidence="4">
    <location>
        <begin position="13"/>
        <end position="129"/>
    </location>
</feature>
<proteinExistence type="predicted"/>
<dbReference type="GO" id="GO:0000160">
    <property type="term" value="P:phosphorelay signal transduction system"/>
    <property type="evidence" value="ECO:0007669"/>
    <property type="project" value="UniProtKB-KW"/>
</dbReference>
<dbReference type="RefSeq" id="XP_006653287.1">
    <property type="nucleotide sequence ID" value="XM_006653224.2"/>
</dbReference>